<dbReference type="EMBL" id="MH576973">
    <property type="protein sequence ID" value="AXH67867.1"/>
    <property type="molecule type" value="Genomic_DNA"/>
</dbReference>
<dbReference type="InterPro" id="IPR044925">
    <property type="entry name" value="His-Me_finger_sf"/>
</dbReference>
<dbReference type="RefSeq" id="YP_010013291.1">
    <property type="nucleotide sequence ID" value="NC_053510.1"/>
</dbReference>
<dbReference type="KEGG" id="vg:63209874"/>
<dbReference type="Gene3D" id="3.40.1800.10">
    <property type="entry name" value="His-Me finger endonucleases"/>
    <property type="match status" value="1"/>
</dbReference>
<gene>
    <name evidence="1" type="primary">61</name>
    <name evidence="1" type="ORF">SEA_BROMDEN_61</name>
</gene>
<dbReference type="Pfam" id="PF02945">
    <property type="entry name" value="Endonuclease_7"/>
    <property type="match status" value="1"/>
</dbReference>
<dbReference type="GO" id="GO:0004519">
    <property type="term" value="F:endonuclease activity"/>
    <property type="evidence" value="ECO:0007669"/>
    <property type="project" value="UniProtKB-KW"/>
</dbReference>
<name>A0A345MBJ6_9CAUD</name>
<keyword evidence="1" id="KW-0255">Endonuclease</keyword>
<dbReference type="GeneID" id="63209874"/>
<keyword evidence="1" id="KW-0378">Hydrolase</keyword>
<organism evidence="1 2">
    <name type="scientific">Mycobacterium phage Bromden</name>
    <dbReference type="NCBI Taxonomy" id="2283252"/>
    <lineage>
        <taxon>Viruses</taxon>
        <taxon>Duplodnaviria</taxon>
        <taxon>Heunggongvirae</taxon>
        <taxon>Uroviricota</taxon>
        <taxon>Caudoviricetes</taxon>
        <taxon>Vilmaviridae</taxon>
        <taxon>Lclasvirinae</taxon>
        <taxon>Bromdenvirus</taxon>
        <taxon>Bromdenvirus bromden</taxon>
    </lineage>
</organism>
<evidence type="ECO:0000313" key="1">
    <source>
        <dbReference type="EMBL" id="AXH67867.1"/>
    </source>
</evidence>
<sequence>MTAARRKRGSTLRRDERGLKQCIGCVEWLPEARFWKSPTAMDGLKSRCNRCLNLRSFYKLEYHQFMAMVASQGYCCKLCSDRLDLSSQRKYNIDHDHKCCPRAITCGKCIRSILCSNCNTSLGRFNDDPALLRKAARYVELGGSI</sequence>
<proteinExistence type="predicted"/>
<dbReference type="SUPFAM" id="SSF54060">
    <property type="entry name" value="His-Me finger endonucleases"/>
    <property type="match status" value="1"/>
</dbReference>
<protein>
    <submittedName>
        <fullName evidence="1">Endonuclease VII</fullName>
    </submittedName>
</protein>
<reference evidence="2" key="1">
    <citation type="submission" date="2018-07" db="EMBL/GenBank/DDBJ databases">
        <authorList>
            <person name="Quirk P.G."/>
            <person name="Krulwich T.A."/>
        </authorList>
    </citation>
    <scope>NUCLEOTIDE SEQUENCE [LARGE SCALE GENOMIC DNA]</scope>
</reference>
<keyword evidence="1" id="KW-0540">Nuclease</keyword>
<evidence type="ECO:0000313" key="2">
    <source>
        <dbReference type="Proteomes" id="UP000258832"/>
    </source>
</evidence>
<keyword evidence="2" id="KW-1185">Reference proteome</keyword>
<dbReference type="InterPro" id="IPR004211">
    <property type="entry name" value="Endonuclease_7"/>
</dbReference>
<dbReference type="Proteomes" id="UP000258832">
    <property type="component" value="Segment"/>
</dbReference>
<accession>A0A345MBJ6</accession>
<dbReference type="InterPro" id="IPR038563">
    <property type="entry name" value="Endonuclease_7_sf"/>
</dbReference>